<dbReference type="GO" id="GO:0000105">
    <property type="term" value="P:L-histidine biosynthetic process"/>
    <property type="evidence" value="ECO:0007669"/>
    <property type="project" value="UniProtKB-UniRule"/>
</dbReference>
<evidence type="ECO:0000256" key="4">
    <source>
        <dbReference type="ARBA" id="ARBA00022605"/>
    </source>
</evidence>
<protein>
    <recommendedName>
        <fullName evidence="7">Phosphoribosyl-AMP cyclohydrolase</fullName>
        <shortName evidence="7">PRA-CH</shortName>
        <ecNumber evidence="7">3.5.4.19</ecNumber>
    </recommendedName>
</protein>
<reference evidence="9 10" key="1">
    <citation type="journal article" date="2010" name="Stand. Genomic Sci.">
        <title>Complete genome sequence of Methanoplanus petrolearius type strain (SEBR 4847).</title>
        <authorList>
            <person name="Brambilla E."/>
            <person name="Djao O.D."/>
            <person name="Daligault H."/>
            <person name="Lapidus A."/>
            <person name="Lucas S."/>
            <person name="Hammon N."/>
            <person name="Nolan M."/>
            <person name="Tice H."/>
            <person name="Cheng J.F."/>
            <person name="Han C."/>
            <person name="Tapia R."/>
            <person name="Goodwin L."/>
            <person name="Pitluck S."/>
            <person name="Liolios K."/>
            <person name="Ivanova N."/>
            <person name="Mavromatis K."/>
            <person name="Mikhailova N."/>
            <person name="Pati A."/>
            <person name="Chen A."/>
            <person name="Palaniappan K."/>
            <person name="Land M."/>
            <person name="Hauser L."/>
            <person name="Chang Y.J."/>
            <person name="Jeffries C.D."/>
            <person name="Rohde M."/>
            <person name="Spring S."/>
            <person name="Sikorski J."/>
            <person name="Goker M."/>
            <person name="Woyke T."/>
            <person name="Bristow J."/>
            <person name="Eisen J.A."/>
            <person name="Markowitz V."/>
            <person name="Hugenholtz P."/>
            <person name="Kyrpides N.C."/>
            <person name="Klenk H.P."/>
        </authorList>
    </citation>
    <scope>NUCLEOTIDE SEQUENCE [LARGE SCALE GENOMIC DNA]</scope>
    <source>
        <strain evidence="10">DSM 11571 / OCM 486 / SEBR 4847</strain>
    </source>
</reference>
<keyword evidence="3 7" id="KW-0963">Cytoplasm</keyword>
<dbReference type="SUPFAM" id="SSF141734">
    <property type="entry name" value="HisI-like"/>
    <property type="match status" value="1"/>
</dbReference>
<dbReference type="InterPro" id="IPR026660">
    <property type="entry name" value="PRA-CH"/>
</dbReference>
<gene>
    <name evidence="7" type="primary">hisI</name>
    <name evidence="9" type="ordered locus">Mpet_1816</name>
</gene>
<evidence type="ECO:0000256" key="1">
    <source>
        <dbReference type="ARBA" id="ARBA00000024"/>
    </source>
</evidence>
<dbReference type="GO" id="GO:0000287">
    <property type="term" value="F:magnesium ion binding"/>
    <property type="evidence" value="ECO:0007669"/>
    <property type="project" value="UniProtKB-UniRule"/>
</dbReference>
<comment type="cofactor">
    <cofactor evidence="7">
        <name>Mg(2+)</name>
        <dbReference type="ChEBI" id="CHEBI:18420"/>
    </cofactor>
    <text evidence="7">Binds 1 Mg(2+) ion per subunit.</text>
</comment>
<dbReference type="HOGENOM" id="CLU_048577_5_0_2"/>
<dbReference type="InterPro" id="IPR002496">
    <property type="entry name" value="PRib_AMP_CycHydrolase_dom"/>
</dbReference>
<dbReference type="FunFam" id="3.10.20.810:FF:000001">
    <property type="entry name" value="Histidine biosynthesis bifunctional protein HisIE"/>
    <property type="match status" value="1"/>
</dbReference>
<name>E1RIA3_METP4</name>
<evidence type="ECO:0000256" key="5">
    <source>
        <dbReference type="ARBA" id="ARBA00022801"/>
    </source>
</evidence>
<comment type="catalytic activity">
    <reaction evidence="1 7">
        <text>1-(5-phospho-beta-D-ribosyl)-5'-AMP + H2O = 1-(5-phospho-beta-D-ribosyl)-5-[(5-phospho-beta-D-ribosylamino)methylideneamino]imidazole-4-carboxamide</text>
        <dbReference type="Rhea" id="RHEA:20049"/>
        <dbReference type="ChEBI" id="CHEBI:15377"/>
        <dbReference type="ChEBI" id="CHEBI:58435"/>
        <dbReference type="ChEBI" id="CHEBI:59457"/>
        <dbReference type="EC" id="3.5.4.19"/>
    </reaction>
</comment>
<feature type="binding site" evidence="7">
    <location>
        <position position="77"/>
    </location>
    <ligand>
        <name>Mg(2+)</name>
        <dbReference type="ChEBI" id="CHEBI:18420"/>
    </ligand>
</feature>
<evidence type="ECO:0000313" key="9">
    <source>
        <dbReference type="EMBL" id="ADN36568.1"/>
    </source>
</evidence>
<dbReference type="Pfam" id="PF01502">
    <property type="entry name" value="PRA-CH"/>
    <property type="match status" value="1"/>
</dbReference>
<feature type="domain" description="Phosphoribosyl-AMP cyclohydrolase" evidence="8">
    <location>
        <begin position="26"/>
        <end position="100"/>
    </location>
</feature>
<dbReference type="NCBIfam" id="NF000768">
    <property type="entry name" value="PRK00051.1"/>
    <property type="match status" value="1"/>
</dbReference>
<feature type="binding site" evidence="7">
    <location>
        <position position="75"/>
    </location>
    <ligand>
        <name>Mg(2+)</name>
        <dbReference type="ChEBI" id="CHEBI:18420"/>
    </ligand>
</feature>
<dbReference type="InterPro" id="IPR038019">
    <property type="entry name" value="PRib_AMP_CycHydrolase_sf"/>
</dbReference>
<dbReference type="EC" id="3.5.4.19" evidence="7"/>
<dbReference type="STRING" id="679926.Mpet_1816"/>
<dbReference type="Gene3D" id="3.10.20.810">
    <property type="entry name" value="Phosphoribosyl-AMP cyclohydrolase"/>
    <property type="match status" value="1"/>
</dbReference>
<sequence>MLKINFDDNGLVPVIAQDADSMEVLMLAYANQDAVNKTVATGYAHYYSRSRGKIWKKGEESGNVQEIVRILVDCDEDTLVYQVRQKGKGACHTGYEKCFYRTIDGEVVAKKMFDPGLIYKKNDKKLKSP</sequence>
<proteinExistence type="inferred from homology"/>
<evidence type="ECO:0000256" key="6">
    <source>
        <dbReference type="ARBA" id="ARBA00023102"/>
    </source>
</evidence>
<dbReference type="AlphaFoldDB" id="E1RIA3"/>
<dbReference type="eggNOG" id="arCOG02676">
    <property type="taxonomic scope" value="Archaea"/>
</dbReference>
<feature type="binding site" evidence="7">
    <location>
        <position position="74"/>
    </location>
    <ligand>
        <name>Zn(2+)</name>
        <dbReference type="ChEBI" id="CHEBI:29105"/>
        <note>ligand shared between dimeric partners</note>
    </ligand>
</feature>
<dbReference type="EMBL" id="CP002117">
    <property type="protein sequence ID" value="ADN36568.1"/>
    <property type="molecule type" value="Genomic_DNA"/>
</dbReference>
<dbReference type="Proteomes" id="UP000006565">
    <property type="component" value="Chromosome"/>
</dbReference>
<evidence type="ECO:0000259" key="8">
    <source>
        <dbReference type="Pfam" id="PF01502"/>
    </source>
</evidence>
<comment type="cofactor">
    <cofactor evidence="7">
        <name>Zn(2+)</name>
        <dbReference type="ChEBI" id="CHEBI:29105"/>
    </cofactor>
    <text evidence="7">Binds 1 zinc ion per subunit.</text>
</comment>
<dbReference type="HAMAP" id="MF_01021">
    <property type="entry name" value="HisI"/>
    <property type="match status" value="1"/>
</dbReference>
<comment type="similarity">
    <text evidence="7">Belongs to the PRA-CH family.</text>
</comment>
<dbReference type="GO" id="GO:0005737">
    <property type="term" value="C:cytoplasm"/>
    <property type="evidence" value="ECO:0007669"/>
    <property type="project" value="UniProtKB-SubCell"/>
</dbReference>
<dbReference type="GO" id="GO:0004636">
    <property type="term" value="F:phosphoribosyl-ATP diphosphatase activity"/>
    <property type="evidence" value="ECO:0007669"/>
    <property type="project" value="UniProtKB-ARBA"/>
</dbReference>
<keyword evidence="7" id="KW-0479">Metal-binding</keyword>
<dbReference type="GO" id="GO:0008270">
    <property type="term" value="F:zinc ion binding"/>
    <property type="evidence" value="ECO:0007669"/>
    <property type="project" value="UniProtKB-UniRule"/>
</dbReference>
<evidence type="ECO:0000313" key="10">
    <source>
        <dbReference type="Proteomes" id="UP000006565"/>
    </source>
</evidence>
<keyword evidence="4 7" id="KW-0028">Amino-acid biosynthesis</keyword>
<keyword evidence="7" id="KW-0460">Magnesium</keyword>
<evidence type="ECO:0000256" key="7">
    <source>
        <dbReference type="HAMAP-Rule" id="MF_01021"/>
    </source>
</evidence>
<evidence type="ECO:0000256" key="3">
    <source>
        <dbReference type="ARBA" id="ARBA00022490"/>
    </source>
</evidence>
<dbReference type="PANTHER" id="PTHR42945">
    <property type="entry name" value="HISTIDINE BIOSYNTHESIS BIFUNCTIONAL PROTEIN"/>
    <property type="match status" value="1"/>
</dbReference>
<keyword evidence="10" id="KW-1185">Reference proteome</keyword>
<keyword evidence="7" id="KW-0862">Zinc</keyword>
<feature type="binding site" evidence="7">
    <location>
        <position position="73"/>
    </location>
    <ligand>
        <name>Mg(2+)</name>
        <dbReference type="ChEBI" id="CHEBI:18420"/>
    </ligand>
</feature>
<comment type="subcellular location">
    <subcellularLocation>
        <location evidence="7">Cytoplasm</location>
    </subcellularLocation>
</comment>
<comment type="function">
    <text evidence="7">Catalyzes the hydrolysis of the adenine ring of phosphoribosyl-AMP.</text>
</comment>
<dbReference type="KEGG" id="mpi:Mpet_1816"/>
<comment type="subunit">
    <text evidence="7">Homodimer.</text>
</comment>
<evidence type="ECO:0000256" key="2">
    <source>
        <dbReference type="ARBA" id="ARBA00005169"/>
    </source>
</evidence>
<keyword evidence="6 7" id="KW-0368">Histidine biosynthesis</keyword>
<comment type="pathway">
    <text evidence="2 7">Amino-acid biosynthesis; L-histidine biosynthesis; L-histidine from 5-phospho-alpha-D-ribose 1-diphosphate: step 3/9.</text>
</comment>
<dbReference type="PANTHER" id="PTHR42945:SF1">
    <property type="entry name" value="HISTIDINE BIOSYNTHESIS BIFUNCTIONAL PROTEIN HIS7"/>
    <property type="match status" value="1"/>
</dbReference>
<feature type="binding site" evidence="7">
    <location>
        <position position="98"/>
    </location>
    <ligand>
        <name>Zn(2+)</name>
        <dbReference type="ChEBI" id="CHEBI:29105"/>
        <note>ligand shared between dimeric partners</note>
    </ligand>
</feature>
<feature type="binding site" evidence="7">
    <location>
        <position position="91"/>
    </location>
    <ligand>
        <name>Zn(2+)</name>
        <dbReference type="ChEBI" id="CHEBI:29105"/>
        <note>ligand shared between dimeric partners</note>
    </ligand>
</feature>
<dbReference type="UniPathway" id="UPA00031">
    <property type="reaction ID" value="UER00008"/>
</dbReference>
<organism evidence="9 10">
    <name type="scientific">Methanolacinia petrolearia (strain DSM 11571 / OCM 486 / SEBR 4847)</name>
    <name type="common">Methanoplanus petrolearius</name>
    <dbReference type="NCBI Taxonomy" id="679926"/>
    <lineage>
        <taxon>Archaea</taxon>
        <taxon>Methanobacteriati</taxon>
        <taxon>Methanobacteriota</taxon>
        <taxon>Stenosarchaea group</taxon>
        <taxon>Methanomicrobia</taxon>
        <taxon>Methanomicrobiales</taxon>
        <taxon>Methanomicrobiaceae</taxon>
        <taxon>Methanolacinia</taxon>
    </lineage>
</organism>
<keyword evidence="5 7" id="KW-0378">Hydrolase</keyword>
<dbReference type="OrthoDB" id="5853at2157"/>
<accession>E1RIA3</accession>
<dbReference type="GO" id="GO:0004635">
    <property type="term" value="F:phosphoribosyl-AMP cyclohydrolase activity"/>
    <property type="evidence" value="ECO:0007669"/>
    <property type="project" value="UniProtKB-UniRule"/>
</dbReference>